<dbReference type="GeneID" id="115033600"/>
<name>A0A8R2NMW0_ACYPI</name>
<protein>
    <recommendedName>
        <fullName evidence="3">SRCR domain-containing protein</fullName>
    </recommendedName>
</protein>
<sequence>MGVRGEGMLELYSPNTTSWRPACIQSWDSDLSATIICNILGYKLSSKSMLGENNKLLASVKYNQSEEYYDENKMTVYREIRYCPDSYLYPSISLLCTNFGKFLFFI</sequence>
<keyword evidence="5" id="KW-1185">Reference proteome</keyword>
<evidence type="ECO:0000259" key="3">
    <source>
        <dbReference type="PROSITE" id="PS50287"/>
    </source>
</evidence>
<dbReference type="KEGG" id="api:115033600"/>
<dbReference type="GO" id="GO:0016020">
    <property type="term" value="C:membrane"/>
    <property type="evidence" value="ECO:0007669"/>
    <property type="project" value="InterPro"/>
</dbReference>
<dbReference type="OrthoDB" id="5979691at2759"/>
<dbReference type="PROSITE" id="PS50287">
    <property type="entry name" value="SRCR_2"/>
    <property type="match status" value="1"/>
</dbReference>
<evidence type="ECO:0000313" key="5">
    <source>
        <dbReference type="Proteomes" id="UP000007819"/>
    </source>
</evidence>
<organism evidence="4 5">
    <name type="scientific">Acyrthosiphon pisum</name>
    <name type="common">Pea aphid</name>
    <dbReference type="NCBI Taxonomy" id="7029"/>
    <lineage>
        <taxon>Eukaryota</taxon>
        <taxon>Metazoa</taxon>
        <taxon>Ecdysozoa</taxon>
        <taxon>Arthropoda</taxon>
        <taxon>Hexapoda</taxon>
        <taxon>Insecta</taxon>
        <taxon>Pterygota</taxon>
        <taxon>Neoptera</taxon>
        <taxon>Paraneoptera</taxon>
        <taxon>Hemiptera</taxon>
        <taxon>Sternorrhyncha</taxon>
        <taxon>Aphidomorpha</taxon>
        <taxon>Aphidoidea</taxon>
        <taxon>Aphididae</taxon>
        <taxon>Macrosiphini</taxon>
        <taxon>Acyrthosiphon</taxon>
    </lineage>
</organism>
<evidence type="ECO:0000256" key="1">
    <source>
        <dbReference type="ARBA" id="ARBA00023157"/>
    </source>
</evidence>
<reference evidence="4" key="2">
    <citation type="submission" date="2022-06" db="UniProtKB">
        <authorList>
            <consortium name="EnsemblMetazoa"/>
        </authorList>
    </citation>
    <scope>IDENTIFICATION</scope>
</reference>
<accession>A0A8R2NMW0</accession>
<dbReference type="AlphaFoldDB" id="A0A8R2NMW0"/>
<reference evidence="5" key="1">
    <citation type="submission" date="2010-06" db="EMBL/GenBank/DDBJ databases">
        <authorList>
            <person name="Jiang H."/>
            <person name="Abraham K."/>
            <person name="Ali S."/>
            <person name="Alsbrooks S.L."/>
            <person name="Anim B.N."/>
            <person name="Anosike U.S."/>
            <person name="Attaway T."/>
            <person name="Bandaranaike D.P."/>
            <person name="Battles P.K."/>
            <person name="Bell S.N."/>
            <person name="Bell A.V."/>
            <person name="Beltran B."/>
            <person name="Bickham C."/>
            <person name="Bustamante Y."/>
            <person name="Caleb T."/>
            <person name="Canada A."/>
            <person name="Cardenas V."/>
            <person name="Carter K."/>
            <person name="Chacko J."/>
            <person name="Chandrabose M.N."/>
            <person name="Chavez D."/>
            <person name="Chavez A."/>
            <person name="Chen L."/>
            <person name="Chu H.-S."/>
            <person name="Claassen K.J."/>
            <person name="Cockrell R."/>
            <person name="Collins M."/>
            <person name="Cooper J.A."/>
            <person name="Cree A."/>
            <person name="Curry S.M."/>
            <person name="Da Y."/>
            <person name="Dao M.D."/>
            <person name="Das B."/>
            <person name="Davila M.-L."/>
            <person name="Davy-Carroll L."/>
            <person name="Denson S."/>
            <person name="Dinh H."/>
            <person name="Ebong V.E."/>
            <person name="Edwards J.R."/>
            <person name="Egan A."/>
            <person name="El-Daye J."/>
            <person name="Escobedo L."/>
            <person name="Fernandez S."/>
            <person name="Fernando P.R."/>
            <person name="Flagg N."/>
            <person name="Forbes L.D."/>
            <person name="Fowler R.G."/>
            <person name="Fu Q."/>
            <person name="Gabisi R.A."/>
            <person name="Ganer J."/>
            <person name="Garbino Pronczuk A."/>
            <person name="Garcia R.M."/>
            <person name="Garner T."/>
            <person name="Garrett T.E."/>
            <person name="Gonzalez D.A."/>
            <person name="Hamid H."/>
            <person name="Hawkins E.S."/>
            <person name="Hirani K."/>
            <person name="Hogues M.E."/>
            <person name="Hollins B."/>
            <person name="Hsiao C.-H."/>
            <person name="Jabil R."/>
            <person name="James M.L."/>
            <person name="Jhangiani S.N."/>
            <person name="Johnson B."/>
            <person name="Johnson Q."/>
            <person name="Joshi V."/>
            <person name="Kalu J.B."/>
            <person name="Kam C."/>
            <person name="Kashfia A."/>
            <person name="Keebler J."/>
            <person name="Kisamo H."/>
            <person name="Kovar C.L."/>
            <person name="Lago L.A."/>
            <person name="Lai C.-Y."/>
            <person name="Laidlaw J."/>
            <person name="Lara F."/>
            <person name="Le T.-K."/>
            <person name="Lee S.L."/>
            <person name="Legall F.H."/>
            <person name="Lemon S.J."/>
            <person name="Lewis L.R."/>
            <person name="Li B."/>
            <person name="Liu Y."/>
            <person name="Liu Y.-S."/>
            <person name="Lopez J."/>
            <person name="Lozado R.J."/>
            <person name="Lu J."/>
            <person name="Madu R.C."/>
            <person name="Maheshwari M."/>
            <person name="Maheshwari R."/>
            <person name="Malloy K."/>
            <person name="Martinez E."/>
            <person name="Mathew T."/>
            <person name="Mercado I.C."/>
            <person name="Mercado C."/>
            <person name="Meyer B."/>
            <person name="Montgomery K."/>
            <person name="Morgan M.B."/>
            <person name="Munidasa M."/>
            <person name="Nazareth L.V."/>
            <person name="Nelson J."/>
            <person name="Ng B.M."/>
            <person name="Nguyen N.B."/>
            <person name="Nguyen P.Q."/>
            <person name="Nguyen T."/>
            <person name="Obregon M."/>
            <person name="Okwuonu G.O."/>
            <person name="Onwere C.G."/>
            <person name="Orozco G."/>
            <person name="Parra A."/>
            <person name="Patel S."/>
            <person name="Patil S."/>
            <person name="Perez A."/>
            <person name="Perez Y."/>
            <person name="Pham C."/>
            <person name="Primus E.L."/>
            <person name="Pu L.-L."/>
            <person name="Puazo M."/>
            <person name="Qin X."/>
            <person name="Quiroz J.B."/>
            <person name="Reese J."/>
            <person name="Richards S."/>
            <person name="Rives C.M."/>
            <person name="Robberts R."/>
            <person name="Ruiz S.J."/>
            <person name="Ruiz M.J."/>
            <person name="Santibanez J."/>
            <person name="Schneider B.W."/>
            <person name="Sisson I."/>
            <person name="Smith M."/>
            <person name="Sodergren E."/>
            <person name="Song X.-Z."/>
            <person name="Song B.B."/>
            <person name="Summersgill H."/>
            <person name="Thelus R."/>
            <person name="Thornton R.D."/>
            <person name="Trejos Z.Y."/>
            <person name="Usmani K."/>
            <person name="Vattathil S."/>
            <person name="Villasana D."/>
            <person name="Walker D.L."/>
            <person name="Wang S."/>
            <person name="Wang K."/>
            <person name="White C.S."/>
            <person name="Williams A.C."/>
            <person name="Williamson J."/>
            <person name="Wilson K."/>
            <person name="Woghiren I.O."/>
            <person name="Woodworth J.R."/>
            <person name="Worley K.C."/>
            <person name="Wright R.A."/>
            <person name="Wu W."/>
            <person name="Young L."/>
            <person name="Zhang L."/>
            <person name="Zhang J."/>
            <person name="Zhu Y."/>
            <person name="Muzny D.M."/>
            <person name="Weinstock G."/>
            <person name="Gibbs R.A."/>
        </authorList>
    </citation>
    <scope>NUCLEOTIDE SEQUENCE [LARGE SCALE GENOMIC DNA]</scope>
    <source>
        <strain evidence="5">LSR1</strain>
    </source>
</reference>
<dbReference type="InterPro" id="IPR001190">
    <property type="entry name" value="SRCR"/>
</dbReference>
<evidence type="ECO:0000313" key="4">
    <source>
        <dbReference type="EnsemblMetazoa" id="XP_029342301.1"/>
    </source>
</evidence>
<dbReference type="Proteomes" id="UP000007819">
    <property type="component" value="Chromosome A1"/>
</dbReference>
<dbReference type="InterPro" id="IPR036772">
    <property type="entry name" value="SRCR-like_dom_sf"/>
</dbReference>
<dbReference type="RefSeq" id="XP_029342301.1">
    <property type="nucleotide sequence ID" value="XM_029486441.1"/>
</dbReference>
<dbReference type="Pfam" id="PF15494">
    <property type="entry name" value="SRCR_2"/>
    <property type="match status" value="1"/>
</dbReference>
<comment type="caution">
    <text evidence="2">Lacks conserved residue(s) required for the propagation of feature annotation.</text>
</comment>
<dbReference type="SUPFAM" id="SSF56487">
    <property type="entry name" value="SRCR-like"/>
    <property type="match status" value="1"/>
</dbReference>
<keyword evidence="1" id="KW-1015">Disulfide bond</keyword>
<proteinExistence type="predicted"/>
<feature type="domain" description="SRCR" evidence="3">
    <location>
        <begin position="1"/>
        <end position="97"/>
    </location>
</feature>
<dbReference type="EnsemblMetazoa" id="XM_029486441.1">
    <property type="protein sequence ID" value="XP_029342301.1"/>
    <property type="gene ID" value="LOC115033600"/>
</dbReference>
<evidence type="ECO:0000256" key="2">
    <source>
        <dbReference type="PROSITE-ProRule" id="PRU00196"/>
    </source>
</evidence>